<dbReference type="Proteomes" id="UP000041254">
    <property type="component" value="Unassembled WGS sequence"/>
</dbReference>
<evidence type="ECO:0000313" key="3">
    <source>
        <dbReference type="Proteomes" id="UP000041254"/>
    </source>
</evidence>
<gene>
    <name evidence="2" type="ORF">Vbra_9809</name>
</gene>
<dbReference type="InParanoid" id="A0A0G4G9Z4"/>
<dbReference type="EMBL" id="CDMY01000603">
    <property type="protein sequence ID" value="CEM25765.1"/>
    <property type="molecule type" value="Genomic_DNA"/>
</dbReference>
<keyword evidence="3" id="KW-1185">Reference proteome</keyword>
<dbReference type="VEuPathDB" id="CryptoDB:Vbra_9809"/>
<organism evidence="2 3">
    <name type="scientific">Vitrella brassicaformis (strain CCMP3155)</name>
    <dbReference type="NCBI Taxonomy" id="1169540"/>
    <lineage>
        <taxon>Eukaryota</taxon>
        <taxon>Sar</taxon>
        <taxon>Alveolata</taxon>
        <taxon>Colpodellida</taxon>
        <taxon>Vitrellaceae</taxon>
        <taxon>Vitrella</taxon>
    </lineage>
</organism>
<sequence>MHMYSLMESTVLVATNLAVMVGHQLWPPGPSLSIFLNEVGALMVLVLIEAAAEAFLFVVMIRWHNLPLTGSGEERGVLWNRTLVCLWATIHVSLGILTFFYTFLTKVVDSDKWAGVNVDPHDFCPHFSFVREWEYHSNRV</sequence>
<reference evidence="2 3" key="1">
    <citation type="submission" date="2014-11" db="EMBL/GenBank/DDBJ databases">
        <authorList>
            <person name="Zhu J."/>
            <person name="Qi W."/>
            <person name="Song R."/>
        </authorList>
    </citation>
    <scope>NUCLEOTIDE SEQUENCE [LARGE SCALE GENOMIC DNA]</scope>
</reference>
<proteinExistence type="predicted"/>
<keyword evidence="1" id="KW-0812">Transmembrane</keyword>
<dbReference type="PhylomeDB" id="A0A0G4G9Z4"/>
<dbReference type="AlphaFoldDB" id="A0A0G4G9Z4"/>
<protein>
    <submittedName>
        <fullName evidence="2">Uncharacterized protein</fullName>
    </submittedName>
</protein>
<feature type="transmembrane region" description="Helical" evidence="1">
    <location>
        <begin position="84"/>
        <end position="104"/>
    </location>
</feature>
<accession>A0A0G4G9Z4</accession>
<keyword evidence="1" id="KW-1133">Transmembrane helix</keyword>
<name>A0A0G4G9Z4_VITBC</name>
<evidence type="ECO:0000313" key="2">
    <source>
        <dbReference type="EMBL" id="CEM25765.1"/>
    </source>
</evidence>
<feature type="transmembrane region" description="Helical" evidence="1">
    <location>
        <begin position="43"/>
        <end position="63"/>
    </location>
</feature>
<keyword evidence="1" id="KW-0472">Membrane</keyword>
<evidence type="ECO:0000256" key="1">
    <source>
        <dbReference type="SAM" id="Phobius"/>
    </source>
</evidence>